<evidence type="ECO:0000313" key="17">
    <source>
        <dbReference type="Proteomes" id="UP000544872"/>
    </source>
</evidence>
<dbReference type="PANTHER" id="PTHR30433">
    <property type="entry name" value="CHEMOTAXIS PROTEIN MOTA"/>
    <property type="match status" value="1"/>
</dbReference>
<keyword evidence="17" id="KW-1185">Reference proteome</keyword>
<protein>
    <submittedName>
        <fullName evidence="16">Chemotaxis protein MotA</fullName>
    </submittedName>
</protein>
<evidence type="ECO:0000256" key="13">
    <source>
        <dbReference type="SAM" id="Phobius"/>
    </source>
</evidence>
<name>A0A7W9ZEM0_NOVIT</name>
<evidence type="ECO:0000256" key="3">
    <source>
        <dbReference type="ARBA" id="ARBA00022448"/>
    </source>
</evidence>
<proteinExistence type="inferred from homology"/>
<dbReference type="InterPro" id="IPR022522">
    <property type="entry name" value="Flagellar_motor_stator_MotA"/>
</dbReference>
<dbReference type="InterPro" id="IPR046786">
    <property type="entry name" value="MotA_N"/>
</dbReference>
<evidence type="ECO:0000256" key="9">
    <source>
        <dbReference type="ARBA" id="ARBA00022781"/>
    </source>
</evidence>
<keyword evidence="8" id="KW-0283">Flagellar rotation</keyword>
<organism evidence="16 17">
    <name type="scientific">Novispirillum itersonii</name>
    <name type="common">Aquaspirillum itersonii</name>
    <dbReference type="NCBI Taxonomy" id="189"/>
    <lineage>
        <taxon>Bacteria</taxon>
        <taxon>Pseudomonadati</taxon>
        <taxon>Pseudomonadota</taxon>
        <taxon>Alphaproteobacteria</taxon>
        <taxon>Rhodospirillales</taxon>
        <taxon>Novispirillaceae</taxon>
        <taxon>Novispirillum</taxon>
    </lineage>
</organism>
<keyword evidence="6" id="KW-0997">Cell inner membrane</keyword>
<dbReference type="Pfam" id="PF01618">
    <property type="entry name" value="MotA_ExbB"/>
    <property type="match status" value="1"/>
</dbReference>
<keyword evidence="10 13" id="KW-1133">Transmembrane helix</keyword>
<gene>
    <name evidence="16" type="ORF">FHS48_001493</name>
</gene>
<evidence type="ECO:0000256" key="7">
    <source>
        <dbReference type="ARBA" id="ARBA00022692"/>
    </source>
</evidence>
<evidence type="ECO:0000256" key="5">
    <source>
        <dbReference type="ARBA" id="ARBA00022500"/>
    </source>
</evidence>
<accession>A0A7W9ZEM0</accession>
<evidence type="ECO:0000256" key="11">
    <source>
        <dbReference type="ARBA" id="ARBA00023065"/>
    </source>
</evidence>
<dbReference type="InterPro" id="IPR002898">
    <property type="entry name" value="MotA_ExbB_proton_chnl"/>
</dbReference>
<comment type="caution">
    <text evidence="16">The sequence shown here is derived from an EMBL/GenBank/DDBJ whole genome shotgun (WGS) entry which is preliminary data.</text>
</comment>
<evidence type="ECO:0000259" key="14">
    <source>
        <dbReference type="Pfam" id="PF01618"/>
    </source>
</evidence>
<evidence type="ECO:0000256" key="4">
    <source>
        <dbReference type="ARBA" id="ARBA00022475"/>
    </source>
</evidence>
<evidence type="ECO:0000256" key="2">
    <source>
        <dbReference type="ARBA" id="ARBA00008038"/>
    </source>
</evidence>
<keyword evidence="5" id="KW-0145">Chemotaxis</keyword>
<feature type="transmembrane region" description="Helical" evidence="13">
    <location>
        <begin position="52"/>
        <end position="77"/>
    </location>
</feature>
<keyword evidence="12 13" id="KW-0472">Membrane</keyword>
<feature type="transmembrane region" description="Helical" evidence="13">
    <location>
        <begin position="21"/>
        <end position="40"/>
    </location>
</feature>
<keyword evidence="9" id="KW-0375">Hydrogen ion transport</keyword>
<evidence type="ECO:0000313" key="16">
    <source>
        <dbReference type="EMBL" id="MBB6210083.1"/>
    </source>
</evidence>
<comment type="subcellular location">
    <subcellularLocation>
        <location evidence="1">Cell inner membrane</location>
        <topology evidence="1">Multi-pass membrane protein</topology>
    </subcellularLocation>
</comment>
<evidence type="ECO:0000259" key="15">
    <source>
        <dbReference type="Pfam" id="PF20560"/>
    </source>
</evidence>
<dbReference type="PANTHER" id="PTHR30433:SF4">
    <property type="entry name" value="MOTILITY PROTEIN A"/>
    <property type="match status" value="1"/>
</dbReference>
<dbReference type="NCBIfam" id="TIGR03818">
    <property type="entry name" value="MotA1"/>
    <property type="match status" value="1"/>
</dbReference>
<dbReference type="GO" id="GO:0006935">
    <property type="term" value="P:chemotaxis"/>
    <property type="evidence" value="ECO:0007669"/>
    <property type="project" value="UniProtKB-KW"/>
</dbReference>
<dbReference type="GO" id="GO:1902600">
    <property type="term" value="P:proton transmembrane transport"/>
    <property type="evidence" value="ECO:0007669"/>
    <property type="project" value="UniProtKB-KW"/>
</dbReference>
<evidence type="ECO:0000256" key="6">
    <source>
        <dbReference type="ARBA" id="ARBA00022519"/>
    </source>
</evidence>
<dbReference type="InterPro" id="IPR000540">
    <property type="entry name" value="Flag_MotA_CS"/>
</dbReference>
<dbReference type="PROSITE" id="PS01307">
    <property type="entry name" value="MOTA"/>
    <property type="match status" value="1"/>
</dbReference>
<dbReference type="InterPro" id="IPR047055">
    <property type="entry name" value="MotA-like"/>
</dbReference>
<dbReference type="GO" id="GO:0005886">
    <property type="term" value="C:plasma membrane"/>
    <property type="evidence" value="ECO:0007669"/>
    <property type="project" value="UniProtKB-SubCell"/>
</dbReference>
<keyword evidence="11" id="KW-0406">Ion transport</keyword>
<sequence>MDWTEGLALLDLPENWTGGRMLIIIGTLIVLGSVIGGYMGGGGHLGVLWQPFEFIIIFGAALGSMVIGSPKTVLVGIGKAMGPMMKGPRHHKSSYLELLSMLYSVFRLAKTKGDLALESHVERPDESPLFQKFPGFAGDHHALVFLCDYLRLLTLGTNNANEVETIIGEDIEAHHHEHHAVSTAVNNMADGMPALGIVAAVLGVIHTMGSITEPPEVLGHLIGAALVGTFSGVLLSYGFFAPFARAIESAYNSETEYLNCIKAALLAHMQGYAPQVSIEFARKILPPHVRPTFQEVEETVTNLTHD</sequence>
<feature type="transmembrane region" description="Helical" evidence="13">
    <location>
        <begin position="192"/>
        <end position="211"/>
    </location>
</feature>
<keyword evidence="7 13" id="KW-0812">Transmembrane</keyword>
<dbReference type="Pfam" id="PF20560">
    <property type="entry name" value="MotA_N"/>
    <property type="match status" value="1"/>
</dbReference>
<dbReference type="Proteomes" id="UP000544872">
    <property type="component" value="Unassembled WGS sequence"/>
</dbReference>
<keyword evidence="3" id="KW-0813">Transport</keyword>
<keyword evidence="4" id="KW-1003">Cell membrane</keyword>
<evidence type="ECO:0000256" key="1">
    <source>
        <dbReference type="ARBA" id="ARBA00004429"/>
    </source>
</evidence>
<feature type="domain" description="MotA/TolQ/ExbB proton channel" evidence="14">
    <location>
        <begin position="158"/>
        <end position="257"/>
    </location>
</feature>
<reference evidence="16 17" key="1">
    <citation type="submission" date="2020-08" db="EMBL/GenBank/DDBJ databases">
        <title>Genomic Encyclopedia of Type Strains, Phase IV (KMG-IV): sequencing the most valuable type-strain genomes for metagenomic binning, comparative biology and taxonomic classification.</title>
        <authorList>
            <person name="Goeker M."/>
        </authorList>
    </citation>
    <scope>NUCLEOTIDE SEQUENCE [LARGE SCALE GENOMIC DNA]</scope>
    <source>
        <strain evidence="16 17">DSM 11590</strain>
    </source>
</reference>
<dbReference type="EMBL" id="JACIIX010000004">
    <property type="protein sequence ID" value="MBB6210083.1"/>
    <property type="molecule type" value="Genomic_DNA"/>
</dbReference>
<evidence type="ECO:0000256" key="12">
    <source>
        <dbReference type="ARBA" id="ARBA00023136"/>
    </source>
</evidence>
<evidence type="ECO:0000256" key="10">
    <source>
        <dbReference type="ARBA" id="ARBA00022989"/>
    </source>
</evidence>
<feature type="transmembrane region" description="Helical" evidence="13">
    <location>
        <begin position="217"/>
        <end position="240"/>
    </location>
</feature>
<evidence type="ECO:0000256" key="8">
    <source>
        <dbReference type="ARBA" id="ARBA00022779"/>
    </source>
</evidence>
<dbReference type="GO" id="GO:0071978">
    <property type="term" value="P:bacterial-type flagellum-dependent swarming motility"/>
    <property type="evidence" value="ECO:0007669"/>
    <property type="project" value="InterPro"/>
</dbReference>
<dbReference type="AlphaFoldDB" id="A0A7W9ZEM0"/>
<feature type="domain" description="Motility protein A N-terminal" evidence="15">
    <location>
        <begin position="24"/>
        <end position="113"/>
    </location>
</feature>
<comment type="similarity">
    <text evidence="2">Belongs to the MotA family.</text>
</comment>